<dbReference type="AlphaFoldDB" id="A0ABD2MW43"/>
<proteinExistence type="predicted"/>
<accession>A0ABD2MW43</accession>
<protein>
    <recommendedName>
        <fullName evidence="3">TGF-beta propeptide domain-containing protein</fullName>
    </recommendedName>
</protein>
<reference evidence="1 2" key="1">
    <citation type="journal article" date="2021" name="BMC Biol.">
        <title>Horizontally acquired antibacterial genes associated with adaptive radiation of ladybird beetles.</title>
        <authorList>
            <person name="Li H.S."/>
            <person name="Tang X.F."/>
            <person name="Huang Y.H."/>
            <person name="Xu Z.Y."/>
            <person name="Chen M.L."/>
            <person name="Du X.Y."/>
            <person name="Qiu B.Y."/>
            <person name="Chen P.T."/>
            <person name="Zhang W."/>
            <person name="Slipinski A."/>
            <person name="Escalona H.E."/>
            <person name="Waterhouse R.M."/>
            <person name="Zwick A."/>
            <person name="Pang H."/>
        </authorList>
    </citation>
    <scope>NUCLEOTIDE SEQUENCE [LARGE SCALE GENOMIC DNA]</scope>
    <source>
        <strain evidence="1">SYSU2018</strain>
    </source>
</reference>
<comment type="caution">
    <text evidence="1">The sequence shown here is derived from an EMBL/GenBank/DDBJ whole genome shotgun (WGS) entry which is preliminary data.</text>
</comment>
<dbReference type="EMBL" id="JABFTP020000042">
    <property type="protein sequence ID" value="KAL3270527.1"/>
    <property type="molecule type" value="Genomic_DNA"/>
</dbReference>
<name>A0ABD2MW43_9CUCU</name>
<evidence type="ECO:0000313" key="2">
    <source>
        <dbReference type="Proteomes" id="UP001516400"/>
    </source>
</evidence>
<dbReference type="Proteomes" id="UP001516400">
    <property type="component" value="Unassembled WGS sequence"/>
</dbReference>
<evidence type="ECO:0000313" key="1">
    <source>
        <dbReference type="EMBL" id="KAL3270527.1"/>
    </source>
</evidence>
<organism evidence="1 2">
    <name type="scientific">Cryptolaemus montrouzieri</name>
    <dbReference type="NCBI Taxonomy" id="559131"/>
    <lineage>
        <taxon>Eukaryota</taxon>
        <taxon>Metazoa</taxon>
        <taxon>Ecdysozoa</taxon>
        <taxon>Arthropoda</taxon>
        <taxon>Hexapoda</taxon>
        <taxon>Insecta</taxon>
        <taxon>Pterygota</taxon>
        <taxon>Neoptera</taxon>
        <taxon>Endopterygota</taxon>
        <taxon>Coleoptera</taxon>
        <taxon>Polyphaga</taxon>
        <taxon>Cucujiformia</taxon>
        <taxon>Coccinelloidea</taxon>
        <taxon>Coccinellidae</taxon>
        <taxon>Scymninae</taxon>
        <taxon>Scymnini</taxon>
        <taxon>Cryptolaemus</taxon>
    </lineage>
</organism>
<sequence>MAVYKLYSSRIAIATTKNWVIQFSCLYLLFSTISKNLVVGERVRHHSHDEDIYVSQLEENLSGKKTASCPNCVYRSSNRNQKVDTDNLRLEVIKKQILSKLGLRNKPNVTYSLPREVVLETLYRAENSEFFSMYNHDEDVISTTSARADAQEQTDVDDFYGRTSEIISFAEQGKKTPCITFHFR</sequence>
<dbReference type="Gene3D" id="2.60.120.970">
    <property type="match status" value="1"/>
</dbReference>
<evidence type="ECO:0008006" key="3">
    <source>
        <dbReference type="Google" id="ProtNLM"/>
    </source>
</evidence>
<keyword evidence="2" id="KW-1185">Reference proteome</keyword>
<gene>
    <name evidence="1" type="ORF">HHI36_021066</name>
</gene>